<feature type="domain" description="Polymerase/histidinol phosphatase N-terminal" evidence="7">
    <location>
        <begin position="14"/>
        <end position="75"/>
    </location>
</feature>
<dbReference type="OrthoDB" id="9803237at2"/>
<gene>
    <name evidence="8" type="ordered locus">TREAZ_0312</name>
</gene>
<organism evidence="8 9">
    <name type="scientific">Leadbettera azotonutricia (strain ATCC BAA-888 / DSM 13862 / ZAS-9)</name>
    <name type="common">Treponema azotonutricium</name>
    <dbReference type="NCBI Taxonomy" id="545695"/>
    <lineage>
        <taxon>Bacteria</taxon>
        <taxon>Pseudomonadati</taxon>
        <taxon>Spirochaetota</taxon>
        <taxon>Spirochaetia</taxon>
        <taxon>Spirochaetales</taxon>
        <taxon>Breznakiellaceae</taxon>
        <taxon>Leadbettera</taxon>
    </lineage>
</organism>
<dbReference type="KEGG" id="taz:TREAZ_0312"/>
<dbReference type="Pfam" id="PF14579">
    <property type="entry name" value="HHH_6"/>
    <property type="match status" value="1"/>
</dbReference>
<dbReference type="CDD" id="cd04485">
    <property type="entry name" value="DnaE_OBF"/>
    <property type="match status" value="1"/>
</dbReference>
<evidence type="ECO:0000256" key="3">
    <source>
        <dbReference type="ARBA" id="ARBA00022695"/>
    </source>
</evidence>
<dbReference type="NCBIfam" id="TIGR00594">
    <property type="entry name" value="polc"/>
    <property type="match status" value="1"/>
</dbReference>
<keyword evidence="2" id="KW-0808">Transferase</keyword>
<dbReference type="InterPro" id="IPR004805">
    <property type="entry name" value="DnaE2/DnaE/PolC"/>
</dbReference>
<keyword evidence="3" id="KW-0548">Nucleotidyltransferase</keyword>
<dbReference type="EC" id="2.7.7.7" evidence="1"/>
<dbReference type="InterPro" id="IPR003141">
    <property type="entry name" value="Pol/His_phosphatase_N"/>
</dbReference>
<dbReference type="Pfam" id="PF02811">
    <property type="entry name" value="PHP"/>
    <property type="match status" value="1"/>
</dbReference>
<dbReference type="Pfam" id="PF07733">
    <property type="entry name" value="DNA_pol3_alpha"/>
    <property type="match status" value="1"/>
</dbReference>
<evidence type="ECO:0000256" key="6">
    <source>
        <dbReference type="ARBA" id="ARBA00049244"/>
    </source>
</evidence>
<dbReference type="SMART" id="SM00481">
    <property type="entry name" value="POLIIIAc"/>
    <property type="match status" value="1"/>
</dbReference>
<dbReference type="eggNOG" id="COG0587">
    <property type="taxonomic scope" value="Bacteria"/>
</dbReference>
<evidence type="ECO:0000259" key="7">
    <source>
        <dbReference type="SMART" id="SM00481"/>
    </source>
</evidence>
<reference evidence="9" key="1">
    <citation type="submission" date="2009-12" db="EMBL/GenBank/DDBJ databases">
        <title>Complete sequence of Treponema azotonutricium strain ZAS-9.</title>
        <authorList>
            <person name="Tetu S.G."/>
            <person name="Matson E."/>
            <person name="Ren Q."/>
            <person name="Seshadri R."/>
            <person name="Elbourne L."/>
            <person name="Hassan K.A."/>
            <person name="Durkin A."/>
            <person name="Radune D."/>
            <person name="Mohamoud Y."/>
            <person name="Shay R."/>
            <person name="Jin S."/>
            <person name="Zhang X."/>
            <person name="Lucey K."/>
            <person name="Ballor N.R."/>
            <person name="Ottesen E."/>
            <person name="Rosenthal R."/>
            <person name="Allen A."/>
            <person name="Leadbetter J.R."/>
            <person name="Paulsen I.T."/>
        </authorList>
    </citation>
    <scope>NUCLEOTIDE SEQUENCE [LARGE SCALE GENOMIC DNA]</scope>
    <source>
        <strain evidence="9">ATCC BAA-888 / DSM 13862 / ZAS-9</strain>
    </source>
</reference>
<dbReference type="SUPFAM" id="SSF89550">
    <property type="entry name" value="PHP domain-like"/>
    <property type="match status" value="1"/>
</dbReference>
<keyword evidence="5" id="KW-0239">DNA-directed DNA polymerase</keyword>
<dbReference type="EMBL" id="CP001841">
    <property type="protein sequence ID" value="AEF83356.1"/>
    <property type="molecule type" value="Genomic_DNA"/>
</dbReference>
<dbReference type="Gene3D" id="1.10.150.870">
    <property type="match status" value="1"/>
</dbReference>
<dbReference type="InParanoid" id="F5YDL0"/>
<evidence type="ECO:0000313" key="9">
    <source>
        <dbReference type="Proteomes" id="UP000009222"/>
    </source>
</evidence>
<protein>
    <recommendedName>
        <fullName evidence="1">DNA-directed DNA polymerase</fullName>
        <ecNumber evidence="1">2.7.7.7</ecNumber>
    </recommendedName>
</protein>
<dbReference type="Proteomes" id="UP000009222">
    <property type="component" value="Chromosome"/>
</dbReference>
<dbReference type="STRING" id="545695.TREAZ_0312"/>
<proteinExistence type="predicted"/>
<reference evidence="8 9" key="2">
    <citation type="journal article" date="2011" name="ISME J.">
        <title>RNA-seq reveals cooperative metabolic interactions between two termite-gut spirochete species in co-culture.</title>
        <authorList>
            <person name="Rosenthal A.Z."/>
            <person name="Matson E.G."/>
            <person name="Eldar A."/>
            <person name="Leadbetter J.R."/>
        </authorList>
    </citation>
    <scope>NUCLEOTIDE SEQUENCE [LARGE SCALE GENOMIC DNA]</scope>
    <source>
        <strain evidence="9">ATCC BAA-888 / DSM 13862 / ZAS-9</strain>
    </source>
</reference>
<evidence type="ECO:0000256" key="2">
    <source>
        <dbReference type="ARBA" id="ARBA00022679"/>
    </source>
</evidence>
<dbReference type="Pfam" id="PF17657">
    <property type="entry name" value="DNA_pol3_finger"/>
    <property type="match status" value="1"/>
</dbReference>
<dbReference type="InterPro" id="IPR011708">
    <property type="entry name" value="DNA_pol3_alpha_NTPase_dom"/>
</dbReference>
<dbReference type="InterPro" id="IPR029460">
    <property type="entry name" value="DNAPol_HHH"/>
</dbReference>
<comment type="catalytic activity">
    <reaction evidence="6">
        <text>DNA(n) + a 2'-deoxyribonucleoside 5'-triphosphate = DNA(n+1) + diphosphate</text>
        <dbReference type="Rhea" id="RHEA:22508"/>
        <dbReference type="Rhea" id="RHEA-COMP:17339"/>
        <dbReference type="Rhea" id="RHEA-COMP:17340"/>
        <dbReference type="ChEBI" id="CHEBI:33019"/>
        <dbReference type="ChEBI" id="CHEBI:61560"/>
        <dbReference type="ChEBI" id="CHEBI:173112"/>
        <dbReference type="EC" id="2.7.7.7"/>
    </reaction>
</comment>
<dbReference type="RefSeq" id="WP_015711620.1">
    <property type="nucleotide sequence ID" value="NC_015577.1"/>
</dbReference>
<evidence type="ECO:0000256" key="5">
    <source>
        <dbReference type="ARBA" id="ARBA00022932"/>
    </source>
</evidence>
<sequence>MVEPTLEERLGLCSAYSFLYGMRRPVELIEKCKALGVTSIGIADRDNLYGLPDILEKAKEAGIRPVIGVCLTIEGKGLIYCFVESKQGYARICELLTIRNRDKKRYDPIMLLCENSAGLRLVSEDEALLISLAGKVKYLYGGITPQSIKAAGLNKRLGIPLAFLDNSAFLEKEDYNVHRVLRAIDLGKTVGTLEDTDCVTKEGFVLSNSSLIERRLMSWPESAEGTREIAQSCTYNELFDGWVFPGYETGVSAGEELYNRVIEGAVERYGELGDSELARIDYELDIIERKGFAPYFLVMDDIVKMASRTCGRGSGAASIVSYSLGITNVDPIAHHLYFERFLNPARSDPPDIDVDFAWDERDELIKKVIERFGSDHCARVANHNFFRSRSALRETAKAYGFGDGEISRIEKQMFHFGDKSDINDPLWTEILSIAKKIEGLPHGLSMHCGGLVITPNPIHFRIPIENSLEGYPLLSWEKEGTEAAGFVKIDLLGNRSLAVIRDTLRNLEEQGICIDPHTWRPIQDKATVEALAVGNSMGVFYIESPAMRLLQKKTGAGDFEHIVIHSSIIRPAANKFINEYIRRLKGGKWEPLHPRLAKILDETYGILCYQEDVSKTAVALAGFDEAEADKLRKVIAKKAGAVKLALYEKQFFEGCKRNEVSEEATKKIWEMMLSFDGYSFCKPHSASYAMVSFQSAYLRVHHPAEFMAGVLSNQGGYYKSHAYISECRRMGLLLEGPDINLSQWRYYGQGRRVVIGLMAVKGFSHSGAETIIKERERGGDFINLNNFLRRVKLDRDDITALCPAGVFDRIANGLPRTIQARELLKAHTRATRKGQEELFLTEIVPIYKAGSTAVMAPVNKKTFNNELWEEFRSLGFLKNVHPLALWKDKVMAARRIKALRIGDFLGKYICLIGWPITQKEVWTKDGLTMSFLTFEDETAMYETVIFPKVYDLYNHLLFDQRPLLVYGKVAEDWGAVSVEVQRIEILE</sequence>
<dbReference type="GO" id="GO:0008408">
    <property type="term" value="F:3'-5' exonuclease activity"/>
    <property type="evidence" value="ECO:0007669"/>
    <property type="project" value="InterPro"/>
</dbReference>
<dbReference type="InterPro" id="IPR040982">
    <property type="entry name" value="DNA_pol3_finger"/>
</dbReference>
<evidence type="ECO:0000256" key="4">
    <source>
        <dbReference type="ARBA" id="ARBA00022705"/>
    </source>
</evidence>
<dbReference type="GO" id="GO:0006260">
    <property type="term" value="P:DNA replication"/>
    <property type="evidence" value="ECO:0007669"/>
    <property type="project" value="UniProtKB-KW"/>
</dbReference>
<keyword evidence="4" id="KW-0235">DNA replication</keyword>
<dbReference type="HOGENOM" id="CLU_001600_0_1_12"/>
<dbReference type="GO" id="GO:0003887">
    <property type="term" value="F:DNA-directed DNA polymerase activity"/>
    <property type="evidence" value="ECO:0007669"/>
    <property type="project" value="UniProtKB-KW"/>
</dbReference>
<evidence type="ECO:0000256" key="1">
    <source>
        <dbReference type="ARBA" id="ARBA00012417"/>
    </source>
</evidence>
<dbReference type="PANTHER" id="PTHR32294">
    <property type="entry name" value="DNA POLYMERASE III SUBUNIT ALPHA"/>
    <property type="match status" value="1"/>
</dbReference>
<evidence type="ECO:0000313" key="8">
    <source>
        <dbReference type="EMBL" id="AEF83356.1"/>
    </source>
</evidence>
<name>F5YDL0_LEAAZ</name>
<accession>F5YDL0</accession>
<keyword evidence="9" id="KW-1185">Reference proteome</keyword>
<dbReference type="InterPro" id="IPR016195">
    <property type="entry name" value="Pol/histidinol_Pase-like"/>
</dbReference>
<dbReference type="InterPro" id="IPR004013">
    <property type="entry name" value="PHP_dom"/>
</dbReference>
<dbReference type="CDD" id="cd07431">
    <property type="entry name" value="PHP_PolIIIA"/>
    <property type="match status" value="1"/>
</dbReference>
<dbReference type="Gene3D" id="3.20.20.140">
    <property type="entry name" value="Metal-dependent hydrolases"/>
    <property type="match status" value="2"/>
</dbReference>
<dbReference type="AlphaFoldDB" id="F5YDL0"/>